<dbReference type="Proteomes" id="UP000794436">
    <property type="component" value="Unassembled WGS sequence"/>
</dbReference>
<dbReference type="Gene3D" id="1.10.510.10">
    <property type="entry name" value="Transferase(Phosphotransferase) domain 1"/>
    <property type="match status" value="1"/>
</dbReference>
<comment type="caution">
    <text evidence="7">The sequence shown here is derived from an EMBL/GenBank/DDBJ whole genome shotgun (WGS) entry which is preliminary data.</text>
</comment>
<keyword evidence="8" id="KW-1185">Reference proteome</keyword>
<evidence type="ECO:0000256" key="3">
    <source>
        <dbReference type="ARBA" id="ARBA00022741"/>
    </source>
</evidence>
<dbReference type="GO" id="GO:0005634">
    <property type="term" value="C:nucleus"/>
    <property type="evidence" value="ECO:0007669"/>
    <property type="project" value="TreeGrafter"/>
</dbReference>
<dbReference type="PROSITE" id="PS50011">
    <property type="entry name" value="PROTEIN_KINASE_DOM"/>
    <property type="match status" value="1"/>
</dbReference>
<evidence type="ECO:0000259" key="6">
    <source>
        <dbReference type="PROSITE" id="PS50011"/>
    </source>
</evidence>
<keyword evidence="1" id="KW-0723">Serine/threonine-protein kinase</keyword>
<name>A0A8K1FDB5_PYTOL</name>
<evidence type="ECO:0000313" key="8">
    <source>
        <dbReference type="Proteomes" id="UP000794436"/>
    </source>
</evidence>
<dbReference type="PANTHER" id="PTHR24345:SF91">
    <property type="entry name" value="SERINE_THREONINE-PROTEIN KINASE PLK4"/>
    <property type="match status" value="1"/>
</dbReference>
<dbReference type="InterPro" id="IPR011009">
    <property type="entry name" value="Kinase-like_dom_sf"/>
</dbReference>
<keyword evidence="5" id="KW-0067">ATP-binding</keyword>
<accession>A0A8K1FDB5</accession>
<dbReference type="OrthoDB" id="504170at2759"/>
<dbReference type="AlphaFoldDB" id="A0A8K1FDB5"/>
<sequence length="286" mass="31688">MHRFHIKRKISDTLLGATYECERVRDFSLSDVKPTYMSSVAIKCCSLTIAEDATVPKERLIDHPHREEQVITKLITSGGHRNVLQCYDHFVADDMVYFVSEYCAGGDLYQHLSTFPNGTMDEATAMQTLTQIADGVVYLHSLGFAHRDLSLENVLLRHGEWKIADFGLSTQVNEWTSDCAGKDYYMAPEVVAQESYDPAKADVWSLGIMLFMMLTGSQLLPLASPKTKGFSVVVSFGIGAILTAWGMREYVSDAVVGLLERMLQVDPVARMSMAEVVASLSALAEA</sequence>
<dbReference type="InterPro" id="IPR000719">
    <property type="entry name" value="Prot_kinase_dom"/>
</dbReference>
<keyword evidence="2" id="KW-0808">Transferase</keyword>
<evidence type="ECO:0000256" key="5">
    <source>
        <dbReference type="ARBA" id="ARBA00022840"/>
    </source>
</evidence>
<dbReference type="EMBL" id="SPLM01000112">
    <property type="protein sequence ID" value="TMW58141.1"/>
    <property type="molecule type" value="Genomic_DNA"/>
</dbReference>
<dbReference type="GO" id="GO:0005524">
    <property type="term" value="F:ATP binding"/>
    <property type="evidence" value="ECO:0007669"/>
    <property type="project" value="UniProtKB-KW"/>
</dbReference>
<evidence type="ECO:0000256" key="1">
    <source>
        <dbReference type="ARBA" id="ARBA00022527"/>
    </source>
</evidence>
<feature type="domain" description="Protein kinase" evidence="6">
    <location>
        <begin position="4"/>
        <end position="283"/>
    </location>
</feature>
<dbReference type="Pfam" id="PF00069">
    <property type="entry name" value="Pkinase"/>
    <property type="match status" value="1"/>
</dbReference>
<organism evidence="7 8">
    <name type="scientific">Pythium oligandrum</name>
    <name type="common">Mycoparasitic fungus</name>
    <dbReference type="NCBI Taxonomy" id="41045"/>
    <lineage>
        <taxon>Eukaryota</taxon>
        <taxon>Sar</taxon>
        <taxon>Stramenopiles</taxon>
        <taxon>Oomycota</taxon>
        <taxon>Peronosporomycetes</taxon>
        <taxon>Pythiales</taxon>
        <taxon>Pythiaceae</taxon>
        <taxon>Pythium</taxon>
    </lineage>
</organism>
<dbReference type="PANTHER" id="PTHR24345">
    <property type="entry name" value="SERINE/THREONINE-PROTEIN KINASE PLK"/>
    <property type="match status" value="1"/>
</dbReference>
<protein>
    <recommendedName>
        <fullName evidence="6">Protein kinase domain-containing protein</fullName>
    </recommendedName>
</protein>
<dbReference type="FunFam" id="1.10.510.10:FF:000753">
    <property type="entry name" value="CAMK/CAMKL protein kinase"/>
    <property type="match status" value="1"/>
</dbReference>
<dbReference type="SUPFAM" id="SSF56112">
    <property type="entry name" value="Protein kinase-like (PK-like)"/>
    <property type="match status" value="1"/>
</dbReference>
<evidence type="ECO:0000256" key="4">
    <source>
        <dbReference type="ARBA" id="ARBA00022777"/>
    </source>
</evidence>
<dbReference type="GO" id="GO:0004674">
    <property type="term" value="F:protein serine/threonine kinase activity"/>
    <property type="evidence" value="ECO:0007669"/>
    <property type="project" value="UniProtKB-KW"/>
</dbReference>
<evidence type="ECO:0000256" key="2">
    <source>
        <dbReference type="ARBA" id="ARBA00022679"/>
    </source>
</evidence>
<proteinExistence type="predicted"/>
<keyword evidence="4" id="KW-0418">Kinase</keyword>
<gene>
    <name evidence="7" type="ORF">Poli38472_011729</name>
</gene>
<evidence type="ECO:0000313" key="7">
    <source>
        <dbReference type="EMBL" id="TMW58141.1"/>
    </source>
</evidence>
<keyword evidence="3" id="KW-0547">Nucleotide-binding</keyword>
<reference evidence="7" key="1">
    <citation type="submission" date="2019-03" db="EMBL/GenBank/DDBJ databases">
        <title>Long read genome sequence of the mycoparasitic Pythium oligandrum ATCC 38472 isolated from sugarbeet rhizosphere.</title>
        <authorList>
            <person name="Gaulin E."/>
        </authorList>
    </citation>
    <scope>NUCLEOTIDE SEQUENCE</scope>
    <source>
        <strain evidence="7">ATCC 38472_TT</strain>
    </source>
</reference>